<comment type="subcellular location">
    <subcellularLocation>
        <location evidence="9">Cell membrane</location>
        <topology evidence="9">Multi-pass membrane protein</topology>
    </subcellularLocation>
    <subcellularLocation>
        <location evidence="1">Membrane</location>
        <topology evidence="1">Multi-pass membrane protein</topology>
    </subcellularLocation>
</comment>
<evidence type="ECO:0000256" key="9">
    <source>
        <dbReference type="HAMAP-Rule" id="MF_01582"/>
    </source>
</evidence>
<keyword evidence="11" id="KW-1185">Reference proteome</keyword>
<comment type="caution">
    <text evidence="10">The sequence shown here is derived from an EMBL/GenBank/DDBJ whole genome shotgun (WGS) entry which is preliminary data.</text>
</comment>
<evidence type="ECO:0000256" key="1">
    <source>
        <dbReference type="ARBA" id="ARBA00004141"/>
    </source>
</evidence>
<dbReference type="GO" id="GO:0005295">
    <property type="term" value="F:neutral L-amino acid:sodium symporter activity"/>
    <property type="evidence" value="ECO:0007669"/>
    <property type="project" value="TreeGrafter"/>
</dbReference>
<evidence type="ECO:0000256" key="8">
    <source>
        <dbReference type="ARBA" id="ARBA00023136"/>
    </source>
</evidence>
<dbReference type="GO" id="GO:0004674">
    <property type="term" value="F:protein serine/threonine kinase activity"/>
    <property type="evidence" value="ECO:0007669"/>
    <property type="project" value="UniProtKB-KW"/>
</dbReference>
<accession>A0A0A3IIK9</accession>
<feature type="transmembrane region" description="Helical" evidence="9">
    <location>
        <begin position="322"/>
        <end position="347"/>
    </location>
</feature>
<evidence type="ECO:0000256" key="2">
    <source>
        <dbReference type="ARBA" id="ARBA00022448"/>
    </source>
</evidence>
<sequence length="404" mass="42218">MKNLVSRWNQINLVNRIIIGIIIGGILAITIPEQASGISMLGTLFVSALKAVAPVLVLFLVINALAGQKEGNQTNMKSILILYAIGTFLAGFVAVVASYIFPVTLTLKESAKEIAPPSGIGEVLEKLVYNIVTNPVTAIMDANYIGILAWAVVLGIALKKSSATTKNVLENISDAITKVVQWVINLAPFGILGLVFDAIATNGLSALSEYGRLLLVLVGSMLFIALIVNPLLVFIYTRKNPYPLVLTCLKDSGITAFFTRSSAANIPVNIKLCEKLGLDKDTYSVSIPLGATINMAGAAVTISVLTLAAVHTLGIEVDFATAVILMVVSAVSAAGASGIAGGSLLLIPVACSLFGISDDVAMQVVAIGFIIGVVQDSCETALNSSSDVVFTAAAEQAKARKNNR</sequence>
<dbReference type="PRINTS" id="PR00173">
    <property type="entry name" value="EDTRNSPORT"/>
</dbReference>
<dbReference type="Gene3D" id="1.10.3860.10">
    <property type="entry name" value="Sodium:dicarboxylate symporter"/>
    <property type="match status" value="1"/>
</dbReference>
<keyword evidence="7 9" id="KW-1133">Transmembrane helix</keyword>
<dbReference type="FunFam" id="1.10.3860.10:FF:000003">
    <property type="entry name" value="Serine/threonine transporter sstT"/>
    <property type="match status" value="1"/>
</dbReference>
<keyword evidence="5 9" id="KW-0769">Symport</keyword>
<proteinExistence type="inferred from homology"/>
<dbReference type="InterPro" id="IPR001991">
    <property type="entry name" value="Na-dicarboxylate_symporter"/>
</dbReference>
<gene>
    <name evidence="9" type="primary">sstT</name>
    <name evidence="10" type="ORF">CD32_17515</name>
</gene>
<dbReference type="InterPro" id="IPR036458">
    <property type="entry name" value="Na:dicarbo_symporter_sf"/>
</dbReference>
<dbReference type="Pfam" id="PF00375">
    <property type="entry name" value="SDF"/>
    <property type="match status" value="1"/>
</dbReference>
<dbReference type="PANTHER" id="PTHR42865">
    <property type="entry name" value="PROTON/GLUTAMATE-ASPARTATE SYMPORTER"/>
    <property type="match status" value="1"/>
</dbReference>
<evidence type="ECO:0000256" key="3">
    <source>
        <dbReference type="ARBA" id="ARBA00022475"/>
    </source>
</evidence>
<dbReference type="GO" id="GO:0005886">
    <property type="term" value="C:plasma membrane"/>
    <property type="evidence" value="ECO:0007669"/>
    <property type="project" value="UniProtKB-SubCell"/>
</dbReference>
<keyword evidence="3 9" id="KW-1003">Cell membrane</keyword>
<dbReference type="PANTHER" id="PTHR42865:SF8">
    <property type="entry name" value="SERINE_THREONINE TRANSPORTER SSTT"/>
    <property type="match status" value="1"/>
</dbReference>
<dbReference type="GO" id="GO:0015826">
    <property type="term" value="P:threonine transport"/>
    <property type="evidence" value="ECO:0007669"/>
    <property type="project" value="InterPro"/>
</dbReference>
<evidence type="ECO:0000256" key="5">
    <source>
        <dbReference type="ARBA" id="ARBA00022847"/>
    </source>
</evidence>
<evidence type="ECO:0000313" key="11">
    <source>
        <dbReference type="Proteomes" id="UP000030437"/>
    </source>
</evidence>
<evidence type="ECO:0000256" key="4">
    <source>
        <dbReference type="ARBA" id="ARBA00022692"/>
    </source>
</evidence>
<reference evidence="10 11" key="1">
    <citation type="submission" date="2014-02" db="EMBL/GenBank/DDBJ databases">
        <title>Draft genome sequence of Lysinibacillus odysseyi NBRC 100172.</title>
        <authorList>
            <person name="Zhang F."/>
            <person name="Wang G."/>
            <person name="Zhang L."/>
        </authorList>
    </citation>
    <scope>NUCLEOTIDE SEQUENCE [LARGE SCALE GENOMIC DNA]</scope>
    <source>
        <strain evidence="10 11">NBRC 100172</strain>
    </source>
</reference>
<dbReference type="AlphaFoldDB" id="A0A0A3IIK9"/>
<dbReference type="EMBL" id="JPVP01000059">
    <property type="protein sequence ID" value="KGR82658.1"/>
    <property type="molecule type" value="Genomic_DNA"/>
</dbReference>
<keyword evidence="10" id="KW-0808">Transferase</keyword>
<keyword evidence="2 9" id="KW-0813">Transport</keyword>
<comment type="function">
    <text evidence="9">Involved in the import of serine and threonine into the cell, with the concomitant import of sodium (symport system).</text>
</comment>
<name>A0A0A3IIK9_9BACI</name>
<feature type="transmembrane region" description="Helical" evidence="9">
    <location>
        <begin position="179"/>
        <end position="201"/>
    </location>
</feature>
<dbReference type="HAMAP" id="MF_01582">
    <property type="entry name" value="Ser_Thr_transp_SstT"/>
    <property type="match status" value="1"/>
</dbReference>
<comment type="catalytic activity">
    <reaction evidence="9">
        <text>L-threonine(in) + Na(+)(in) = L-threonine(out) + Na(+)(out)</text>
        <dbReference type="Rhea" id="RHEA:69999"/>
        <dbReference type="ChEBI" id="CHEBI:29101"/>
        <dbReference type="ChEBI" id="CHEBI:57926"/>
    </reaction>
</comment>
<dbReference type="SUPFAM" id="SSF118215">
    <property type="entry name" value="Proton glutamate symport protein"/>
    <property type="match status" value="1"/>
</dbReference>
<keyword evidence="4 9" id="KW-0812">Transmembrane</keyword>
<dbReference type="InterPro" id="IPR023025">
    <property type="entry name" value="Ser_Thr_transp_SstT"/>
</dbReference>
<feature type="transmembrane region" description="Helical" evidence="9">
    <location>
        <begin position="142"/>
        <end position="158"/>
    </location>
</feature>
<keyword evidence="6 9" id="KW-0029">Amino-acid transport</keyword>
<protein>
    <recommendedName>
        <fullName evidence="9">Serine/threonine transporter SstT</fullName>
    </recommendedName>
    <alternativeName>
        <fullName evidence="9">Na(+)/serine-threonine symporter</fullName>
    </alternativeName>
</protein>
<dbReference type="OrthoDB" id="9768885at2"/>
<dbReference type="Proteomes" id="UP000030437">
    <property type="component" value="Unassembled WGS sequence"/>
</dbReference>
<dbReference type="GO" id="GO:0032329">
    <property type="term" value="P:serine transport"/>
    <property type="evidence" value="ECO:0007669"/>
    <property type="project" value="InterPro"/>
</dbReference>
<dbReference type="NCBIfam" id="NF010151">
    <property type="entry name" value="PRK13628.1"/>
    <property type="match status" value="1"/>
</dbReference>
<feature type="transmembrane region" description="Helical" evidence="9">
    <location>
        <begin position="78"/>
        <end position="101"/>
    </location>
</feature>
<feature type="transmembrane region" description="Helical" evidence="9">
    <location>
        <begin position="285"/>
        <end position="310"/>
    </location>
</feature>
<evidence type="ECO:0000256" key="6">
    <source>
        <dbReference type="ARBA" id="ARBA00022970"/>
    </source>
</evidence>
<dbReference type="RefSeq" id="WP_036157030.1">
    <property type="nucleotide sequence ID" value="NZ_AVCX01000002.1"/>
</dbReference>
<dbReference type="eggNOG" id="COG3633">
    <property type="taxonomic scope" value="Bacteria"/>
</dbReference>
<comment type="catalytic activity">
    <reaction evidence="9">
        <text>L-serine(in) + Na(+)(in) = L-serine(out) + Na(+)(out)</text>
        <dbReference type="Rhea" id="RHEA:29575"/>
        <dbReference type="ChEBI" id="CHEBI:29101"/>
        <dbReference type="ChEBI" id="CHEBI:33384"/>
    </reaction>
</comment>
<organism evidence="10 11">
    <name type="scientific">Lysinibacillus odysseyi 34hs-1 = NBRC 100172</name>
    <dbReference type="NCBI Taxonomy" id="1220589"/>
    <lineage>
        <taxon>Bacteria</taxon>
        <taxon>Bacillati</taxon>
        <taxon>Bacillota</taxon>
        <taxon>Bacilli</taxon>
        <taxon>Bacillales</taxon>
        <taxon>Bacillaceae</taxon>
        <taxon>Lysinibacillus</taxon>
    </lineage>
</organism>
<dbReference type="STRING" id="1220589.CD32_17515"/>
<feature type="transmembrane region" description="Helical" evidence="9">
    <location>
        <begin position="44"/>
        <end position="66"/>
    </location>
</feature>
<keyword evidence="10" id="KW-0723">Serine/threonine-protein kinase</keyword>
<feature type="transmembrane region" description="Helical" evidence="9">
    <location>
        <begin position="12"/>
        <end position="32"/>
    </location>
</feature>
<comment type="similarity">
    <text evidence="9">Belongs to the dicarboxylate/amino acid:cation symporter (DAACS) (TC 2.A.23) family.</text>
</comment>
<evidence type="ECO:0000313" key="10">
    <source>
        <dbReference type="EMBL" id="KGR82658.1"/>
    </source>
</evidence>
<feature type="transmembrane region" description="Helical" evidence="9">
    <location>
        <begin position="213"/>
        <end position="236"/>
    </location>
</feature>
<keyword evidence="8 9" id="KW-0472">Membrane</keyword>
<keyword evidence="10" id="KW-0418">Kinase</keyword>
<evidence type="ECO:0000256" key="7">
    <source>
        <dbReference type="ARBA" id="ARBA00022989"/>
    </source>
</evidence>